<organism evidence="3 4">
    <name type="scientific">Paenibacillus lycopersici</name>
    <dbReference type="NCBI Taxonomy" id="2704462"/>
    <lineage>
        <taxon>Bacteria</taxon>
        <taxon>Bacillati</taxon>
        <taxon>Bacillota</taxon>
        <taxon>Bacilli</taxon>
        <taxon>Bacillales</taxon>
        <taxon>Paenibacillaceae</taxon>
        <taxon>Paenibacillus</taxon>
    </lineage>
</organism>
<dbReference type="Pfam" id="PF12904">
    <property type="entry name" value="Collagen_bind_2"/>
    <property type="match status" value="1"/>
</dbReference>
<keyword evidence="4" id="KW-1185">Reference proteome</keyword>
<evidence type="ECO:0000313" key="3">
    <source>
        <dbReference type="EMBL" id="QHT64160.1"/>
    </source>
</evidence>
<dbReference type="InterPro" id="IPR017853">
    <property type="entry name" value="GH"/>
</dbReference>
<dbReference type="InterPro" id="IPR025277">
    <property type="entry name" value="Apiosidase-like_cat_dom"/>
</dbReference>
<gene>
    <name evidence="3" type="ORF">GXP70_27335</name>
</gene>
<reference evidence="3 4" key="1">
    <citation type="submission" date="2020-01" db="EMBL/GenBank/DDBJ databases">
        <title>Paenibacillus sp. nov., isolated from tomato rhizosphere.</title>
        <authorList>
            <person name="Weon H.-Y."/>
            <person name="Lee S.A."/>
        </authorList>
    </citation>
    <scope>NUCLEOTIDE SEQUENCE [LARGE SCALE GENOMIC DNA]</scope>
    <source>
        <strain evidence="3 4">12200R-189</strain>
    </source>
</reference>
<dbReference type="PANTHER" id="PTHR37836:SF3">
    <property type="entry name" value="ENDOGLUCANASE"/>
    <property type="match status" value="1"/>
</dbReference>
<protein>
    <submittedName>
        <fullName evidence="3">DUF4038 domain-containing protein</fullName>
    </submittedName>
</protein>
<dbReference type="Proteomes" id="UP000476064">
    <property type="component" value="Chromosome"/>
</dbReference>
<dbReference type="AlphaFoldDB" id="A0A6C0G8U5"/>
<dbReference type="InterPro" id="IPR024749">
    <property type="entry name" value="Collagen-bd_put"/>
</dbReference>
<dbReference type="SUPFAM" id="SSF51445">
    <property type="entry name" value="(Trans)glycosidases"/>
    <property type="match status" value="1"/>
</dbReference>
<name>A0A6C0G8U5_9BACL</name>
<feature type="domain" description="Apiosidase-like catalytic" evidence="2">
    <location>
        <begin position="2"/>
        <end position="330"/>
    </location>
</feature>
<evidence type="ECO:0000259" key="1">
    <source>
        <dbReference type="Pfam" id="PF12904"/>
    </source>
</evidence>
<dbReference type="Gene3D" id="3.20.20.80">
    <property type="entry name" value="Glycosidases"/>
    <property type="match status" value="1"/>
</dbReference>
<dbReference type="Pfam" id="PF13204">
    <property type="entry name" value="Apiosidase"/>
    <property type="match status" value="1"/>
</dbReference>
<accession>A0A6C0G8U5</accession>
<evidence type="ECO:0000313" key="4">
    <source>
        <dbReference type="Proteomes" id="UP000476064"/>
    </source>
</evidence>
<dbReference type="KEGG" id="plyc:GXP70_27335"/>
<evidence type="ECO:0000259" key="2">
    <source>
        <dbReference type="Pfam" id="PF13204"/>
    </source>
</evidence>
<feature type="domain" description="Putative collagen-binding" evidence="1">
    <location>
        <begin position="333"/>
        <end position="422"/>
    </location>
</feature>
<dbReference type="PANTHER" id="PTHR37836">
    <property type="entry name" value="LMO1036 PROTEIN"/>
    <property type="match status" value="1"/>
</dbReference>
<sequence>MSDNKRFLTLEDGSPFFWLGDTAWELFHKLNREESDLYLRNRAERKFNVVQAVALAELDGVMSPNAYGRLPLLKNAQGVYDPSLPDTNGADNYWTHVDYIVDRAAELGIYIALLPTWGDKYNVVWGKGPDIFTQENAQAFGRWLGERYRDRPNIVWVLGGDRPLQTARHFEIIRAMAAGLSEGDRGSHLITFHPPGDCSSSTPLHDEPWLAFNMIQSGHHDTIRKNYEEVAADYGKLPTKPTLDAEPCYEDHPINFNAENGYFDEKDVRIGAYYGVFSGAFGHTYGHHSIWSMTTEPGPYFIMHWQDAIVRPGAAQMQHLRALIESYPFLERVPDQSLIADQFAAANYMVATRGQRYALVYSPNGIPFRVALGKIDGERVAAFWYDPRSGERAAAGEWANHGVQRVVPPSSGRDGDWVLILESR</sequence>
<dbReference type="EMBL" id="CP048209">
    <property type="protein sequence ID" value="QHT64160.1"/>
    <property type="molecule type" value="Genomic_DNA"/>
</dbReference>
<proteinExistence type="predicted"/>